<proteinExistence type="predicted"/>
<accession>A0A8J8SU41</accession>
<protein>
    <submittedName>
        <fullName evidence="1">Uncharacterized protein</fullName>
    </submittedName>
</protein>
<gene>
    <name evidence="1" type="ORF">FGO68_gene2163</name>
</gene>
<dbReference type="Proteomes" id="UP000785679">
    <property type="component" value="Unassembled WGS sequence"/>
</dbReference>
<dbReference type="AlphaFoldDB" id="A0A8J8SU41"/>
<name>A0A8J8SU41_HALGN</name>
<dbReference type="EMBL" id="RRYP01031355">
    <property type="protein sequence ID" value="TNV70982.1"/>
    <property type="molecule type" value="Genomic_DNA"/>
</dbReference>
<evidence type="ECO:0000313" key="1">
    <source>
        <dbReference type="EMBL" id="TNV70982.1"/>
    </source>
</evidence>
<keyword evidence="2" id="KW-1185">Reference proteome</keyword>
<sequence>MKTKARNSRLDQRFTLLNSERRFRRACEQIVQLNYKLDELQSRYLGAKRDGLRTFRYSYRLRMSVVEGLRNMYYDYAHQKAEDISGLRRDLYGEIVDVVSGSEDDDEE</sequence>
<comment type="caution">
    <text evidence="1">The sequence shown here is derived from an EMBL/GenBank/DDBJ whole genome shotgun (WGS) entry which is preliminary data.</text>
</comment>
<organism evidence="1 2">
    <name type="scientific">Halteria grandinella</name>
    <dbReference type="NCBI Taxonomy" id="5974"/>
    <lineage>
        <taxon>Eukaryota</taxon>
        <taxon>Sar</taxon>
        <taxon>Alveolata</taxon>
        <taxon>Ciliophora</taxon>
        <taxon>Intramacronucleata</taxon>
        <taxon>Spirotrichea</taxon>
        <taxon>Stichotrichia</taxon>
        <taxon>Sporadotrichida</taxon>
        <taxon>Halteriidae</taxon>
        <taxon>Halteria</taxon>
    </lineage>
</organism>
<evidence type="ECO:0000313" key="2">
    <source>
        <dbReference type="Proteomes" id="UP000785679"/>
    </source>
</evidence>
<dbReference type="OrthoDB" id="6427379at2759"/>
<reference evidence="1" key="1">
    <citation type="submission" date="2019-06" db="EMBL/GenBank/DDBJ databases">
        <authorList>
            <person name="Zheng W."/>
        </authorList>
    </citation>
    <scope>NUCLEOTIDE SEQUENCE</scope>
    <source>
        <strain evidence="1">QDHG01</strain>
    </source>
</reference>